<reference evidence="3 4" key="1">
    <citation type="submission" date="2022-05" db="EMBL/GenBank/DDBJ databases">
        <title>Sporolactobacillus sp nov CPB3-1, isolated from tree bark (Mangifera indica L.).</title>
        <authorList>
            <person name="Phuengjayaem S."/>
            <person name="Tanasupawat S."/>
        </authorList>
    </citation>
    <scope>NUCLEOTIDE SEQUENCE [LARGE SCALE GENOMIC DNA]</scope>
    <source>
        <strain evidence="3 4">CPB3-1</strain>
    </source>
</reference>
<evidence type="ECO:0000313" key="4">
    <source>
        <dbReference type="Proteomes" id="UP001203004"/>
    </source>
</evidence>
<comment type="caution">
    <text evidence="3">The sequence shown here is derived from an EMBL/GenBank/DDBJ whole genome shotgun (WGS) entry which is preliminary data.</text>
</comment>
<organism evidence="3 4">
    <name type="scientific">Sporolactobacillus mangiferae</name>
    <dbReference type="NCBI Taxonomy" id="2940498"/>
    <lineage>
        <taxon>Bacteria</taxon>
        <taxon>Bacillati</taxon>
        <taxon>Bacillota</taxon>
        <taxon>Bacilli</taxon>
        <taxon>Bacillales</taxon>
        <taxon>Sporolactobacillaceae</taxon>
        <taxon>Sporolactobacillus</taxon>
    </lineage>
</organism>
<proteinExistence type="predicted"/>
<evidence type="ECO:0000256" key="1">
    <source>
        <dbReference type="SAM" id="Phobius"/>
    </source>
</evidence>
<dbReference type="InterPro" id="IPR014231">
    <property type="entry name" value="Spore_YpjB"/>
</dbReference>
<dbReference type="EMBL" id="JAMAST010000007">
    <property type="protein sequence ID" value="MCL1631826.1"/>
    <property type="molecule type" value="Genomic_DNA"/>
</dbReference>
<keyword evidence="1" id="KW-0812">Transmembrane</keyword>
<keyword evidence="2" id="KW-0732">Signal</keyword>
<protein>
    <submittedName>
        <fullName evidence="3">Sporulation protein YpjB</fullName>
    </submittedName>
</protein>
<keyword evidence="1" id="KW-1133">Transmembrane helix</keyword>
<dbReference type="Proteomes" id="UP001203004">
    <property type="component" value="Unassembled WGS sequence"/>
</dbReference>
<sequence>MKAKLLALLICSILFIGFPNQGQAASDDKVLDHQKNSIELADRVFQYTEANQLAAASSLLNELAQHWKRDSRQFSDQNREVITASIIKLKILLNKSGNTQGERVDAAVSLRLAFDALDPNGQHLWKTMQPEVLNSLSHVEKALKKEDLAQFQYQLNHFLDKYSVIYPALVIDKQSDVVQLVDKQIAAFSGNRLQDVHSRTRIRQLNDIERELKLVFSQNANNGALSDIGLSASLGAIIVTVLSYASLRRFVGERARRQRIH</sequence>
<keyword evidence="1" id="KW-0472">Membrane</keyword>
<feature type="signal peptide" evidence="2">
    <location>
        <begin position="1"/>
        <end position="24"/>
    </location>
</feature>
<feature type="chain" id="PRO_5045721170" evidence="2">
    <location>
        <begin position="25"/>
        <end position="261"/>
    </location>
</feature>
<accession>A0ABT0MAC4</accession>
<dbReference type="RefSeq" id="WP_249100582.1">
    <property type="nucleotide sequence ID" value="NZ_JAMAST010000007.1"/>
</dbReference>
<feature type="transmembrane region" description="Helical" evidence="1">
    <location>
        <begin position="228"/>
        <end position="247"/>
    </location>
</feature>
<evidence type="ECO:0000256" key="2">
    <source>
        <dbReference type="SAM" id="SignalP"/>
    </source>
</evidence>
<keyword evidence="4" id="KW-1185">Reference proteome</keyword>
<gene>
    <name evidence="3" type="ORF">M3N64_07665</name>
</gene>
<evidence type="ECO:0000313" key="3">
    <source>
        <dbReference type="EMBL" id="MCL1631826.1"/>
    </source>
</evidence>
<name>A0ABT0MAC4_9BACL</name>
<dbReference type="Pfam" id="PF09577">
    <property type="entry name" value="Spore_YpjB"/>
    <property type="match status" value="1"/>
</dbReference>